<dbReference type="KEGG" id="tna:CTN_0799"/>
<dbReference type="CDD" id="cd00093">
    <property type="entry name" value="HTH_XRE"/>
    <property type="match status" value="1"/>
</dbReference>
<dbReference type="eggNOG" id="COG1426">
    <property type="taxonomic scope" value="Bacteria"/>
</dbReference>
<evidence type="ECO:0000256" key="1">
    <source>
        <dbReference type="SAM" id="Phobius"/>
    </source>
</evidence>
<dbReference type="Proteomes" id="UP000000445">
    <property type="component" value="Chromosome"/>
</dbReference>
<dbReference type="PANTHER" id="PTHR34475:SF1">
    <property type="entry name" value="CYTOSKELETON PROTEIN RODZ"/>
    <property type="match status" value="1"/>
</dbReference>
<proteinExistence type="predicted"/>
<keyword evidence="1" id="KW-0812">Transmembrane</keyword>
<protein>
    <recommendedName>
        <fullName evidence="4">HTH cro/C1-type domain-containing protein</fullName>
    </recommendedName>
</protein>
<gene>
    <name evidence="2" type="ordered locus">CTN_0799</name>
</gene>
<evidence type="ECO:0000313" key="3">
    <source>
        <dbReference type="Proteomes" id="UP000000445"/>
    </source>
</evidence>
<evidence type="ECO:0000313" key="2">
    <source>
        <dbReference type="EMBL" id="ACM22975.1"/>
    </source>
</evidence>
<reference evidence="2 3" key="1">
    <citation type="journal article" date="2009" name="Biosci. Biotechnol. Biochem.">
        <title>WeGAS: a web-based microbial genome annotation system.</title>
        <authorList>
            <person name="Lee D."/>
            <person name="Seo H."/>
            <person name="Park C."/>
            <person name="Park K."/>
        </authorList>
    </citation>
    <scope>NUCLEOTIDE SEQUENCE [LARGE SCALE GENOMIC DNA]</scope>
    <source>
        <strain evidence="3">ATCC 49049 / DSM 4359 / NBRC 107923 / NS-E</strain>
    </source>
</reference>
<accession>B9K7P2</accession>
<keyword evidence="3" id="KW-1185">Reference proteome</keyword>
<dbReference type="Gene3D" id="1.10.260.40">
    <property type="entry name" value="lambda repressor-like DNA-binding domains"/>
    <property type="match status" value="1"/>
</dbReference>
<dbReference type="SUPFAM" id="SSF47413">
    <property type="entry name" value="lambda repressor-like DNA-binding domains"/>
    <property type="match status" value="1"/>
</dbReference>
<dbReference type="InterPro" id="IPR010982">
    <property type="entry name" value="Lambda_DNA-bd_dom_sf"/>
</dbReference>
<feature type="transmembrane region" description="Helical" evidence="1">
    <location>
        <begin position="112"/>
        <end position="133"/>
    </location>
</feature>
<sequence length="202" mass="23705">MNQTDVWREIVLSEKWKEMGEIFRKKREEKGITLLDASLFTNINPSKLKRIEEGDLQNLDAEIYVKSYIKRYAEFLELPPEEMLKMYEEGKGDVAPQEKKEKRKKEEEKSRSHNLVLIPFLVIGVMLLAFAIFENLRLQRTPPAYLITSDEVILNGKTVKGTIPLSEGKYTVETQGEVILRTASEEWKIKLKEFEVRVQWER</sequence>
<dbReference type="EMBL" id="CP000916">
    <property type="protein sequence ID" value="ACM22975.1"/>
    <property type="molecule type" value="Genomic_DNA"/>
</dbReference>
<dbReference type="HOGENOM" id="CLU_1420845_0_0_0"/>
<keyword evidence="1" id="KW-0472">Membrane</keyword>
<dbReference type="InterPro" id="IPR001387">
    <property type="entry name" value="Cro/C1-type_HTH"/>
</dbReference>
<dbReference type="STRING" id="309803.CTN_0799"/>
<name>B9K7P2_THENN</name>
<dbReference type="AlphaFoldDB" id="B9K7P2"/>
<organism evidence="2 3">
    <name type="scientific">Thermotoga neapolitana (strain ATCC 49049 / DSM 4359 / NBRC 107923 / NS-E)</name>
    <dbReference type="NCBI Taxonomy" id="309803"/>
    <lineage>
        <taxon>Bacteria</taxon>
        <taxon>Thermotogati</taxon>
        <taxon>Thermotogota</taxon>
        <taxon>Thermotogae</taxon>
        <taxon>Thermotogales</taxon>
        <taxon>Thermotogaceae</taxon>
        <taxon>Thermotoga</taxon>
    </lineage>
</organism>
<evidence type="ECO:0008006" key="4">
    <source>
        <dbReference type="Google" id="ProtNLM"/>
    </source>
</evidence>
<dbReference type="PANTHER" id="PTHR34475">
    <property type="match status" value="1"/>
</dbReference>
<dbReference type="GO" id="GO:0003677">
    <property type="term" value="F:DNA binding"/>
    <property type="evidence" value="ECO:0007669"/>
    <property type="project" value="InterPro"/>
</dbReference>
<dbReference type="Pfam" id="PF13413">
    <property type="entry name" value="HTH_25"/>
    <property type="match status" value="1"/>
</dbReference>
<dbReference type="InterPro" id="IPR050400">
    <property type="entry name" value="Bact_Cytoskel_RodZ"/>
</dbReference>
<keyword evidence="1" id="KW-1133">Transmembrane helix</keyword>